<feature type="compositionally biased region" description="Polar residues" evidence="1">
    <location>
        <begin position="80"/>
        <end position="89"/>
    </location>
</feature>
<organism evidence="2 3">
    <name type="scientific">Apatococcus lobatus</name>
    <dbReference type="NCBI Taxonomy" id="904363"/>
    <lineage>
        <taxon>Eukaryota</taxon>
        <taxon>Viridiplantae</taxon>
        <taxon>Chlorophyta</taxon>
        <taxon>core chlorophytes</taxon>
        <taxon>Trebouxiophyceae</taxon>
        <taxon>Chlorellales</taxon>
        <taxon>Chlorellaceae</taxon>
        <taxon>Apatococcus</taxon>
    </lineage>
</organism>
<keyword evidence="3" id="KW-1185">Reference proteome</keyword>
<name>A0AAW1R075_9CHLO</name>
<gene>
    <name evidence="2" type="ORF">WJX74_002474</name>
</gene>
<evidence type="ECO:0000313" key="2">
    <source>
        <dbReference type="EMBL" id="KAK9826978.1"/>
    </source>
</evidence>
<evidence type="ECO:0000313" key="3">
    <source>
        <dbReference type="Proteomes" id="UP001438707"/>
    </source>
</evidence>
<comment type="caution">
    <text evidence="2">The sequence shown here is derived from an EMBL/GenBank/DDBJ whole genome shotgun (WGS) entry which is preliminary data.</text>
</comment>
<protein>
    <submittedName>
        <fullName evidence="2">Uncharacterized protein</fullName>
    </submittedName>
</protein>
<dbReference type="EMBL" id="JALJOS010000019">
    <property type="protein sequence ID" value="KAK9826978.1"/>
    <property type="molecule type" value="Genomic_DNA"/>
</dbReference>
<feature type="region of interest" description="Disordered" evidence="1">
    <location>
        <begin position="71"/>
        <end position="132"/>
    </location>
</feature>
<accession>A0AAW1R075</accession>
<dbReference type="Proteomes" id="UP001438707">
    <property type="component" value="Unassembled WGS sequence"/>
</dbReference>
<proteinExistence type="predicted"/>
<sequence>MSGVICNTILKYRTSPHQLAKGISDTRSFVSCICHRQRRGPAVKRSPPPSWHRTTTSCLTLPKGYLLKQQHAWPRGRKGQTPQEARNQGQGTGRERLGFQAEAEGRGCSFEGLPGKGWRQRQEVTQQYTGAT</sequence>
<evidence type="ECO:0000256" key="1">
    <source>
        <dbReference type="SAM" id="MobiDB-lite"/>
    </source>
</evidence>
<dbReference type="AlphaFoldDB" id="A0AAW1R075"/>
<feature type="compositionally biased region" description="Polar residues" evidence="1">
    <location>
        <begin position="123"/>
        <end position="132"/>
    </location>
</feature>
<reference evidence="2 3" key="1">
    <citation type="journal article" date="2024" name="Nat. Commun.">
        <title>Phylogenomics reveals the evolutionary origins of lichenization in chlorophyte algae.</title>
        <authorList>
            <person name="Puginier C."/>
            <person name="Libourel C."/>
            <person name="Otte J."/>
            <person name="Skaloud P."/>
            <person name="Haon M."/>
            <person name="Grisel S."/>
            <person name="Petersen M."/>
            <person name="Berrin J.G."/>
            <person name="Delaux P.M."/>
            <person name="Dal Grande F."/>
            <person name="Keller J."/>
        </authorList>
    </citation>
    <scope>NUCLEOTIDE SEQUENCE [LARGE SCALE GENOMIC DNA]</scope>
    <source>
        <strain evidence="2 3">SAG 2145</strain>
    </source>
</reference>